<gene>
    <name evidence="1" type="ORF">AYL99_10821</name>
</gene>
<proteinExistence type="predicted"/>
<dbReference type="STRING" id="1367422.A0A178Z6H8"/>
<evidence type="ECO:0000313" key="1">
    <source>
        <dbReference type="EMBL" id="OAP55121.1"/>
    </source>
</evidence>
<keyword evidence="2" id="KW-1185">Reference proteome</keyword>
<accession>A0A178Z6H8</accession>
<sequence>MEQSHASTSPDPRLCVDIAPAVVAPSTYPDLTAIHERYVIAADITARNILVAKGASVVKFSDLIESTLLDRDCDMQQADDNGYSMYTDIGQKCDFDLFKDVPSGPAGAVWPRREHLPTTRDIWLGSIIEKCSSKGAFQTSEELSAVLDSATF</sequence>
<dbReference type="AlphaFoldDB" id="A0A178Z6H8"/>
<dbReference type="EMBL" id="LVYI01000012">
    <property type="protein sequence ID" value="OAP55121.1"/>
    <property type="molecule type" value="Genomic_DNA"/>
</dbReference>
<dbReference type="GeneID" id="30014989"/>
<protein>
    <recommendedName>
        <fullName evidence="3">Protein kinase domain-containing protein</fullName>
    </recommendedName>
</protein>
<organism evidence="1 2">
    <name type="scientific">Fonsecaea erecta</name>
    <dbReference type="NCBI Taxonomy" id="1367422"/>
    <lineage>
        <taxon>Eukaryota</taxon>
        <taxon>Fungi</taxon>
        <taxon>Dikarya</taxon>
        <taxon>Ascomycota</taxon>
        <taxon>Pezizomycotina</taxon>
        <taxon>Eurotiomycetes</taxon>
        <taxon>Chaetothyriomycetidae</taxon>
        <taxon>Chaetothyriales</taxon>
        <taxon>Herpotrichiellaceae</taxon>
        <taxon>Fonsecaea</taxon>
    </lineage>
</organism>
<comment type="caution">
    <text evidence="1">The sequence shown here is derived from an EMBL/GenBank/DDBJ whole genome shotgun (WGS) entry which is preliminary data.</text>
</comment>
<dbReference type="Proteomes" id="UP000078343">
    <property type="component" value="Unassembled WGS sequence"/>
</dbReference>
<reference evidence="1 2" key="1">
    <citation type="submission" date="2016-04" db="EMBL/GenBank/DDBJ databases">
        <title>Draft genome of Fonsecaea erecta CBS 125763.</title>
        <authorList>
            <person name="Weiss V.A."/>
            <person name="Vicente V.A."/>
            <person name="Raittz R.T."/>
            <person name="Moreno L.F."/>
            <person name="De Souza E.M."/>
            <person name="Pedrosa F.O."/>
            <person name="Steffens M.B."/>
            <person name="Faoro H."/>
            <person name="Tadra-Sfeir M.Z."/>
            <person name="Najafzadeh M.J."/>
            <person name="Felipe M.S."/>
            <person name="Teixeira M."/>
            <person name="Sun J."/>
            <person name="Xi L."/>
            <person name="Gomes R."/>
            <person name="De Azevedo C.M."/>
            <person name="Salgado C.G."/>
            <person name="Da Silva M.B."/>
            <person name="Nascimento M.F."/>
            <person name="Queiroz-Telles F."/>
            <person name="Attili D.S."/>
            <person name="Gorbushina A."/>
        </authorList>
    </citation>
    <scope>NUCLEOTIDE SEQUENCE [LARGE SCALE GENOMIC DNA]</scope>
    <source>
        <strain evidence="1 2">CBS 125763</strain>
    </source>
</reference>
<evidence type="ECO:0000313" key="2">
    <source>
        <dbReference type="Proteomes" id="UP000078343"/>
    </source>
</evidence>
<name>A0A178Z6H8_9EURO</name>
<dbReference type="RefSeq" id="XP_018688488.1">
    <property type="nucleotide sequence ID" value="XM_018842327.1"/>
</dbReference>
<dbReference type="OrthoDB" id="4115689at2759"/>
<evidence type="ECO:0008006" key="3">
    <source>
        <dbReference type="Google" id="ProtNLM"/>
    </source>
</evidence>